<gene>
    <name evidence="1" type="ORF">ATNIH1004_003907</name>
</gene>
<reference evidence="1 2" key="1">
    <citation type="submission" date="2019-08" db="EMBL/GenBank/DDBJ databases">
        <title>The genome sequence of a newly discovered highly antifungal drug resistant Aspergillus species, Aspergillus tanneri NIH 1004.</title>
        <authorList>
            <person name="Mounaud S."/>
            <person name="Singh I."/>
            <person name="Joardar V."/>
            <person name="Pakala S."/>
            <person name="Pakala S."/>
            <person name="Venepally P."/>
            <person name="Chung J.K."/>
            <person name="Losada L."/>
            <person name="Nierman W.C."/>
        </authorList>
    </citation>
    <scope>NUCLEOTIDE SEQUENCE [LARGE SCALE GENOMIC DNA]</scope>
    <source>
        <strain evidence="1 2">NIH1004</strain>
    </source>
</reference>
<organism evidence="1 2">
    <name type="scientific">Aspergillus tanneri</name>
    <dbReference type="NCBI Taxonomy" id="1220188"/>
    <lineage>
        <taxon>Eukaryota</taxon>
        <taxon>Fungi</taxon>
        <taxon>Dikarya</taxon>
        <taxon>Ascomycota</taxon>
        <taxon>Pezizomycotina</taxon>
        <taxon>Eurotiomycetes</taxon>
        <taxon>Eurotiomycetidae</taxon>
        <taxon>Eurotiales</taxon>
        <taxon>Aspergillaceae</taxon>
        <taxon>Aspergillus</taxon>
        <taxon>Aspergillus subgen. Circumdati</taxon>
    </lineage>
</organism>
<sequence length="511" mass="58722">MGRVAWRSNTCITCRRRKVRVGRNESRNDTDYLAVLMKLSSVIREDPHVNDAVIQIFCAKDTALVINIPYSGRQWRLQILGRFMSMYMPNDSIQARATHQSVCMWYKYFPDSLGQSDLYDEALMAMSLLFIGLLDSNMDLFIKSEWLYSSVSEKIANTNLTRGLNLDNLLGCVMTMALYEVYNPSGIQGWTHQVRLGCELLEKRGLPRTNETFDRNLYRRLRNFALYHSCGGRKPTFLGRPEWRAILGGDSHDELLDILLQMPALMELMDGYKKRYGQAIPDSLLRHILREFRQLEVQLLQWYWRLQCKETVPLFDLQYALPTDERFVTDETSQIAFFSQQHLFELLMLYWLGCVVLYTFGAEVPWQMEVNLPGPTLLSEAVKVPNADTTLTALLIEKGGIGGAEESEQLAAHFAHRVCQSVAFCMRPGFAMAGLQILMTPVWAAKQFFLHRTPGKVKWCQMALDEMGSRGVKLAKVIRNISQDQYAAMKETNWLESVQLERVESGDWEIA</sequence>
<evidence type="ECO:0000313" key="2">
    <source>
        <dbReference type="Proteomes" id="UP000324241"/>
    </source>
</evidence>
<dbReference type="VEuPathDB" id="FungiDB:EYZ11_011550"/>
<dbReference type="PANTHER" id="PTHR38111:SF11">
    <property type="entry name" value="TRANSCRIPTION FACTOR DOMAIN-CONTAINING PROTEIN-RELATED"/>
    <property type="match status" value="1"/>
</dbReference>
<dbReference type="OrthoDB" id="4491390at2759"/>
<dbReference type="Proteomes" id="UP000324241">
    <property type="component" value="Unassembled WGS sequence"/>
</dbReference>
<dbReference type="AlphaFoldDB" id="A0A5M9MRL7"/>
<dbReference type="EMBL" id="QUQM01000003">
    <property type="protein sequence ID" value="KAA8648024.1"/>
    <property type="molecule type" value="Genomic_DNA"/>
</dbReference>
<dbReference type="InterPro" id="IPR053178">
    <property type="entry name" value="Osmoadaptation_assoc"/>
</dbReference>
<protein>
    <recommendedName>
        <fullName evidence="3">Transcription factor domain-containing protein</fullName>
    </recommendedName>
</protein>
<evidence type="ECO:0000313" key="1">
    <source>
        <dbReference type="EMBL" id="KAA8648024.1"/>
    </source>
</evidence>
<dbReference type="RefSeq" id="XP_033427385.1">
    <property type="nucleotide sequence ID" value="XM_033568579.1"/>
</dbReference>
<accession>A0A5M9MRL7</accession>
<evidence type="ECO:0008006" key="3">
    <source>
        <dbReference type="Google" id="ProtNLM"/>
    </source>
</evidence>
<proteinExistence type="predicted"/>
<comment type="caution">
    <text evidence="1">The sequence shown here is derived from an EMBL/GenBank/DDBJ whole genome shotgun (WGS) entry which is preliminary data.</text>
</comment>
<name>A0A5M9MRL7_9EURO</name>
<dbReference type="GeneID" id="54326609"/>
<dbReference type="PANTHER" id="PTHR38111">
    <property type="entry name" value="ZN(2)-C6 FUNGAL-TYPE DOMAIN-CONTAINING PROTEIN-RELATED"/>
    <property type="match status" value="1"/>
</dbReference>